<sequence length="265" mass="28244">MKRNLLATTLHKPSGFSILLCVLGTSVAQSELRGEAPSQPNLVTVAIYDHSNDISNGRKNLSRVLDLESGFSCSKITPAEIRANGLDDFDVLVMPGGSGSKQSEKLGDVGRDKVREFVRKGGGYVGVCAGSYLASSHYSWSLGIINARVWDRVHWARGQGDVKLSLSAAGCQLLGCVGPEVDVFYGQGPLLVPGGDSTLPGYEVLGTYKTEIAEKGAPQHAMVGTHAIIRSKYGEGRVICFSPHPEEPGGPKVLIQHGVRWASTK</sequence>
<dbReference type="AlphaFoldDB" id="A0A5C5V805"/>
<dbReference type="EMBL" id="SJPF01000002">
    <property type="protein sequence ID" value="TWT34421.1"/>
    <property type="molecule type" value="Genomic_DNA"/>
</dbReference>
<gene>
    <name evidence="2" type="ORF">Enr8_18290</name>
</gene>
<dbReference type="Pfam" id="PF09825">
    <property type="entry name" value="BPL_N"/>
    <property type="match status" value="1"/>
</dbReference>
<evidence type="ECO:0000313" key="2">
    <source>
        <dbReference type="EMBL" id="TWT34421.1"/>
    </source>
</evidence>
<feature type="domain" description="Biotin-protein ligase N-terminal" evidence="1">
    <location>
        <begin position="88"/>
        <end position="146"/>
    </location>
</feature>
<dbReference type="Gene3D" id="3.40.50.880">
    <property type="match status" value="1"/>
</dbReference>
<dbReference type="Proteomes" id="UP000318878">
    <property type="component" value="Unassembled WGS sequence"/>
</dbReference>
<proteinExistence type="predicted"/>
<protein>
    <recommendedName>
        <fullName evidence="1">Biotin-protein ligase N-terminal domain-containing protein</fullName>
    </recommendedName>
</protein>
<name>A0A5C5V805_9BACT</name>
<dbReference type="RefSeq" id="WP_146430660.1">
    <property type="nucleotide sequence ID" value="NZ_SJPF01000002.1"/>
</dbReference>
<comment type="caution">
    <text evidence="2">The sequence shown here is derived from an EMBL/GenBank/DDBJ whole genome shotgun (WGS) entry which is preliminary data.</text>
</comment>
<dbReference type="InterPro" id="IPR019197">
    <property type="entry name" value="Biotin-prot_ligase_N"/>
</dbReference>
<organism evidence="2 3">
    <name type="scientific">Blastopirellula retiformator</name>
    <dbReference type="NCBI Taxonomy" id="2527970"/>
    <lineage>
        <taxon>Bacteria</taxon>
        <taxon>Pseudomonadati</taxon>
        <taxon>Planctomycetota</taxon>
        <taxon>Planctomycetia</taxon>
        <taxon>Pirellulales</taxon>
        <taxon>Pirellulaceae</taxon>
        <taxon>Blastopirellula</taxon>
    </lineage>
</organism>
<dbReference type="OrthoDB" id="8333609at2"/>
<evidence type="ECO:0000313" key="3">
    <source>
        <dbReference type="Proteomes" id="UP000318878"/>
    </source>
</evidence>
<accession>A0A5C5V805</accession>
<dbReference type="SUPFAM" id="SSF52317">
    <property type="entry name" value="Class I glutamine amidotransferase-like"/>
    <property type="match status" value="1"/>
</dbReference>
<evidence type="ECO:0000259" key="1">
    <source>
        <dbReference type="Pfam" id="PF09825"/>
    </source>
</evidence>
<keyword evidence="3" id="KW-1185">Reference proteome</keyword>
<reference evidence="2 3" key="1">
    <citation type="submission" date="2019-02" db="EMBL/GenBank/DDBJ databases">
        <title>Deep-cultivation of Planctomycetes and their phenomic and genomic characterization uncovers novel biology.</title>
        <authorList>
            <person name="Wiegand S."/>
            <person name="Jogler M."/>
            <person name="Boedeker C."/>
            <person name="Pinto D."/>
            <person name="Vollmers J."/>
            <person name="Rivas-Marin E."/>
            <person name="Kohn T."/>
            <person name="Peeters S.H."/>
            <person name="Heuer A."/>
            <person name="Rast P."/>
            <person name="Oberbeckmann S."/>
            <person name="Bunk B."/>
            <person name="Jeske O."/>
            <person name="Meyerdierks A."/>
            <person name="Storesund J.E."/>
            <person name="Kallscheuer N."/>
            <person name="Luecker S."/>
            <person name="Lage O.M."/>
            <person name="Pohl T."/>
            <person name="Merkel B.J."/>
            <person name="Hornburger P."/>
            <person name="Mueller R.-W."/>
            <person name="Bruemmer F."/>
            <person name="Labrenz M."/>
            <person name="Spormann A.M."/>
            <person name="Op Den Camp H."/>
            <person name="Overmann J."/>
            <person name="Amann R."/>
            <person name="Jetten M.S.M."/>
            <person name="Mascher T."/>
            <person name="Medema M.H."/>
            <person name="Devos D.P."/>
            <person name="Kaster A.-K."/>
            <person name="Ovreas L."/>
            <person name="Rohde M."/>
            <person name="Galperin M.Y."/>
            <person name="Jogler C."/>
        </authorList>
    </citation>
    <scope>NUCLEOTIDE SEQUENCE [LARGE SCALE GENOMIC DNA]</scope>
    <source>
        <strain evidence="2 3">Enr8</strain>
    </source>
</reference>
<dbReference type="InterPro" id="IPR029062">
    <property type="entry name" value="Class_I_gatase-like"/>
</dbReference>